<protein>
    <recommendedName>
        <fullName evidence="4">Lipoprotein</fullName>
    </recommendedName>
</protein>
<keyword evidence="1" id="KW-0732">Signal</keyword>
<dbReference type="PROSITE" id="PS51257">
    <property type="entry name" value="PROKAR_LIPOPROTEIN"/>
    <property type="match status" value="1"/>
</dbReference>
<comment type="caution">
    <text evidence="2">The sequence shown here is derived from an EMBL/GenBank/DDBJ whole genome shotgun (WGS) entry which is preliminary data.</text>
</comment>
<evidence type="ECO:0008006" key="4">
    <source>
        <dbReference type="Google" id="ProtNLM"/>
    </source>
</evidence>
<proteinExistence type="predicted"/>
<name>A0A2T0RIZ4_9ACTN</name>
<evidence type="ECO:0000313" key="2">
    <source>
        <dbReference type="EMBL" id="PRY21070.1"/>
    </source>
</evidence>
<dbReference type="OrthoDB" id="3389388at2"/>
<dbReference type="RefSeq" id="WP_106130382.1">
    <property type="nucleotide sequence ID" value="NZ_PVZG01000021.1"/>
</dbReference>
<organism evidence="2 3">
    <name type="scientific">Pseudosporangium ferrugineum</name>
    <dbReference type="NCBI Taxonomy" id="439699"/>
    <lineage>
        <taxon>Bacteria</taxon>
        <taxon>Bacillati</taxon>
        <taxon>Actinomycetota</taxon>
        <taxon>Actinomycetes</taxon>
        <taxon>Micromonosporales</taxon>
        <taxon>Micromonosporaceae</taxon>
        <taxon>Pseudosporangium</taxon>
    </lineage>
</organism>
<dbReference type="Gene3D" id="2.50.20.20">
    <property type="match status" value="1"/>
</dbReference>
<keyword evidence="3" id="KW-1185">Reference proteome</keyword>
<evidence type="ECO:0000313" key="3">
    <source>
        <dbReference type="Proteomes" id="UP000239209"/>
    </source>
</evidence>
<accession>A0A2T0RIZ4</accession>
<dbReference type="Proteomes" id="UP000239209">
    <property type="component" value="Unassembled WGS sequence"/>
</dbReference>
<dbReference type="EMBL" id="PVZG01000021">
    <property type="protein sequence ID" value="PRY21070.1"/>
    <property type="molecule type" value="Genomic_DNA"/>
</dbReference>
<feature type="chain" id="PRO_5039626428" description="Lipoprotein" evidence="1">
    <location>
        <begin position="20"/>
        <end position="266"/>
    </location>
</feature>
<evidence type="ECO:0000256" key="1">
    <source>
        <dbReference type="SAM" id="SignalP"/>
    </source>
</evidence>
<gene>
    <name evidence="2" type="ORF">CLV70_12172</name>
</gene>
<dbReference type="AlphaFoldDB" id="A0A2T0RIZ4"/>
<feature type="signal peptide" evidence="1">
    <location>
        <begin position="1"/>
        <end position="19"/>
    </location>
</feature>
<sequence length="266" mass="27766">MNVRMARPAGALLALGVLAAAGCGATGAGDRAPGKPAPAGPKEQLLGALPDRHTGAFHFRVRGGTQPMQGVLDAGNKAFRIDVSEKDPDLGFTLSMKFLVVDETTWMKVNFSGTEGLTGLPRLPKKWMLLDPSRIDDKDDAPLEYDGETDPGEAGAVLRAIVDVRSTGPGTYAGTTDLTRQGEAGIVTDEVLRALGAKAKAVPFEATVDAQGRLTSTIVKVPAAGKTKPADYAVTYDGYGTVESPSEPAPAEQQKATKDAYAMLNA</sequence>
<reference evidence="2 3" key="1">
    <citation type="submission" date="2018-03" db="EMBL/GenBank/DDBJ databases">
        <title>Genomic Encyclopedia of Archaeal and Bacterial Type Strains, Phase II (KMG-II): from individual species to whole genera.</title>
        <authorList>
            <person name="Goeker M."/>
        </authorList>
    </citation>
    <scope>NUCLEOTIDE SEQUENCE [LARGE SCALE GENOMIC DNA]</scope>
    <source>
        <strain evidence="2 3">DSM 45348</strain>
    </source>
</reference>